<proteinExistence type="inferred from homology"/>
<dbReference type="Pfam" id="PF00126">
    <property type="entry name" value="HTH_1"/>
    <property type="match status" value="1"/>
</dbReference>
<dbReference type="SUPFAM" id="SSF53850">
    <property type="entry name" value="Periplasmic binding protein-like II"/>
    <property type="match status" value="1"/>
</dbReference>
<dbReference type="InterPro" id="IPR005119">
    <property type="entry name" value="LysR_subst-bd"/>
</dbReference>
<dbReference type="CDD" id="cd08451">
    <property type="entry name" value="PBP2_BudR"/>
    <property type="match status" value="1"/>
</dbReference>
<dbReference type="PRINTS" id="PR00039">
    <property type="entry name" value="HTHLYSR"/>
</dbReference>
<dbReference type="Gene3D" id="1.10.10.10">
    <property type="entry name" value="Winged helix-like DNA-binding domain superfamily/Winged helix DNA-binding domain"/>
    <property type="match status" value="1"/>
</dbReference>
<comment type="function">
    <text evidence="1">NodD regulates the expression of the nodABCFE genes which encode other nodulation proteins. NodD is also a negative regulator of its own expression. Binds flavonoids as inducers.</text>
</comment>
<evidence type="ECO:0000256" key="2">
    <source>
        <dbReference type="ARBA" id="ARBA00009437"/>
    </source>
</evidence>
<dbReference type="InterPro" id="IPR036390">
    <property type="entry name" value="WH_DNA-bd_sf"/>
</dbReference>
<evidence type="ECO:0000256" key="1">
    <source>
        <dbReference type="ARBA" id="ARBA00003502"/>
    </source>
</evidence>
<reference evidence="7 8" key="1">
    <citation type="submission" date="2019-08" db="EMBL/GenBank/DDBJ databases">
        <title>Bradyrhizobium hipponensis sp. nov., a rhizobium isolated from a Lupinus angustifolius root nodule in Tunisia.</title>
        <authorList>
            <person name="Off K."/>
            <person name="Rejili M."/>
            <person name="Mars M."/>
            <person name="Brachmann A."/>
            <person name="Marin M."/>
        </authorList>
    </citation>
    <scope>NUCLEOTIDE SEQUENCE [LARGE SCALE GENOMIC DNA]</scope>
    <source>
        <strain evidence="7 8">CTAW71</strain>
    </source>
</reference>
<gene>
    <name evidence="7" type="ORF">FXB40_08900</name>
</gene>
<evidence type="ECO:0000313" key="8">
    <source>
        <dbReference type="Proteomes" id="UP000324758"/>
    </source>
</evidence>
<accession>A0A5D3KWG6</accession>
<keyword evidence="5" id="KW-0804">Transcription</keyword>
<evidence type="ECO:0000256" key="3">
    <source>
        <dbReference type="ARBA" id="ARBA00023015"/>
    </source>
</evidence>
<evidence type="ECO:0000259" key="6">
    <source>
        <dbReference type="PROSITE" id="PS50931"/>
    </source>
</evidence>
<name>A0A5D3KWG6_9BRAD</name>
<evidence type="ECO:0000313" key="7">
    <source>
        <dbReference type="EMBL" id="TYL97461.1"/>
    </source>
</evidence>
<dbReference type="PANTHER" id="PTHR30346">
    <property type="entry name" value="TRANSCRIPTIONAL DUAL REGULATOR HCAR-RELATED"/>
    <property type="match status" value="1"/>
</dbReference>
<comment type="similarity">
    <text evidence="2">Belongs to the LysR transcriptional regulatory family.</text>
</comment>
<keyword evidence="8" id="KW-1185">Reference proteome</keyword>
<keyword evidence="3" id="KW-0805">Transcription regulation</keyword>
<dbReference type="Gene3D" id="3.40.190.10">
    <property type="entry name" value="Periplasmic binding protein-like II"/>
    <property type="match status" value="2"/>
</dbReference>
<dbReference type="InterPro" id="IPR037410">
    <property type="entry name" value="BudR_PBP2"/>
</dbReference>
<evidence type="ECO:0000256" key="5">
    <source>
        <dbReference type="ARBA" id="ARBA00023163"/>
    </source>
</evidence>
<dbReference type="Pfam" id="PF03466">
    <property type="entry name" value="LysR_substrate"/>
    <property type="match status" value="1"/>
</dbReference>
<dbReference type="PANTHER" id="PTHR30346:SF30">
    <property type="entry name" value="SMALL NEUTRAL PROTEASE REGULATORY PROTEIN"/>
    <property type="match status" value="1"/>
</dbReference>
<dbReference type="Proteomes" id="UP000324758">
    <property type="component" value="Unassembled WGS sequence"/>
</dbReference>
<protein>
    <submittedName>
        <fullName evidence="7">LysR family transcriptional regulator</fullName>
    </submittedName>
</protein>
<dbReference type="GO" id="GO:0003700">
    <property type="term" value="F:DNA-binding transcription factor activity"/>
    <property type="evidence" value="ECO:0007669"/>
    <property type="project" value="InterPro"/>
</dbReference>
<dbReference type="GO" id="GO:0003677">
    <property type="term" value="F:DNA binding"/>
    <property type="evidence" value="ECO:0007669"/>
    <property type="project" value="UniProtKB-KW"/>
</dbReference>
<evidence type="ECO:0000256" key="4">
    <source>
        <dbReference type="ARBA" id="ARBA00023125"/>
    </source>
</evidence>
<keyword evidence="4" id="KW-0238">DNA-binding</keyword>
<dbReference type="FunFam" id="1.10.10.10:FF:000001">
    <property type="entry name" value="LysR family transcriptional regulator"/>
    <property type="match status" value="1"/>
</dbReference>
<dbReference type="SUPFAM" id="SSF46785">
    <property type="entry name" value="Winged helix' DNA-binding domain"/>
    <property type="match status" value="1"/>
</dbReference>
<organism evidence="7 8">
    <name type="scientific">Bradyrhizobium rifense</name>
    <dbReference type="NCBI Taxonomy" id="515499"/>
    <lineage>
        <taxon>Bacteria</taxon>
        <taxon>Pseudomonadati</taxon>
        <taxon>Pseudomonadota</taxon>
        <taxon>Alphaproteobacteria</taxon>
        <taxon>Hyphomicrobiales</taxon>
        <taxon>Nitrobacteraceae</taxon>
        <taxon>Bradyrhizobium</taxon>
    </lineage>
</organism>
<dbReference type="AlphaFoldDB" id="A0A5D3KWG6"/>
<sequence length="294" mass="32060">MTLELRHIRYFLAVAQERHFTRAAAKVGIGQPPLSQQIKDLEREVGAALFHRSAHGAELTEAGTAFLAGVKEMPSIAQRATMAARRAARGELGSLRVGFTSTATFSVVVTSAIRSFRRAYPEIYLTLEEANTARLVTGLREGTLDAVFLRPGTHDTGELQVRRLSEEPMVVALPKRHSAAGLQEIDLAMLKDDPFLLFPREVAPTVYDTIVDACRKAGFEPIIGQVAPHFTSIVNLVAAELGVSIVPASMMQVRVTGIVYRQIAGRSPTTRLALAYRRGETSPVVRNFIVRAGS</sequence>
<dbReference type="PROSITE" id="PS50931">
    <property type="entry name" value="HTH_LYSR"/>
    <property type="match status" value="1"/>
</dbReference>
<feature type="domain" description="HTH lysR-type" evidence="6">
    <location>
        <begin position="3"/>
        <end position="60"/>
    </location>
</feature>
<dbReference type="OrthoDB" id="9795022at2"/>
<dbReference type="GO" id="GO:0032993">
    <property type="term" value="C:protein-DNA complex"/>
    <property type="evidence" value="ECO:0007669"/>
    <property type="project" value="TreeGrafter"/>
</dbReference>
<dbReference type="EMBL" id="VSSS01000015">
    <property type="protein sequence ID" value="TYL97461.1"/>
    <property type="molecule type" value="Genomic_DNA"/>
</dbReference>
<comment type="caution">
    <text evidence="7">The sequence shown here is derived from an EMBL/GenBank/DDBJ whole genome shotgun (WGS) entry which is preliminary data.</text>
</comment>
<dbReference type="InterPro" id="IPR000847">
    <property type="entry name" value="LysR_HTH_N"/>
</dbReference>
<dbReference type="InterPro" id="IPR036388">
    <property type="entry name" value="WH-like_DNA-bd_sf"/>
</dbReference>